<comment type="caution">
    <text evidence="1">The sequence shown here is derived from an EMBL/GenBank/DDBJ whole genome shotgun (WGS) entry which is preliminary data.</text>
</comment>
<evidence type="ECO:0000313" key="1">
    <source>
        <dbReference type="EMBL" id="KAF4404447.1"/>
    </source>
</evidence>
<gene>
    <name evidence="1" type="ORF">G4B88_014903</name>
</gene>
<keyword evidence="2" id="KW-1185">Reference proteome</keyword>
<dbReference type="Proteomes" id="UP000583929">
    <property type="component" value="Unassembled WGS sequence"/>
</dbReference>
<evidence type="ECO:0000313" key="2">
    <source>
        <dbReference type="Proteomes" id="UP000583929"/>
    </source>
</evidence>
<sequence>MSHGGPAVGEGGGGVFESIGPEIRVTNSYLSCKGYIERSRRRGRIETLKIKILFNRSLGSKNYEPENQTNE</sequence>
<reference evidence="1 2" key="1">
    <citation type="journal article" date="2020" name="bioRxiv">
        <title>Sequence and annotation of 42 cannabis genomes reveals extensive copy number variation in cannabinoid synthesis and pathogen resistance genes.</title>
        <authorList>
            <person name="Mckernan K.J."/>
            <person name="Helbert Y."/>
            <person name="Kane L.T."/>
            <person name="Ebling H."/>
            <person name="Zhang L."/>
            <person name="Liu B."/>
            <person name="Eaton Z."/>
            <person name="Mclaughlin S."/>
            <person name="Kingan S."/>
            <person name="Baybayan P."/>
            <person name="Concepcion G."/>
            <person name="Jordan M."/>
            <person name="Riva A."/>
            <person name="Barbazuk W."/>
            <person name="Harkins T."/>
        </authorList>
    </citation>
    <scope>NUCLEOTIDE SEQUENCE [LARGE SCALE GENOMIC DNA]</scope>
    <source>
        <strain evidence="2">cv. Jamaican Lion 4</strain>
        <tissue evidence="1">Leaf</tissue>
    </source>
</reference>
<dbReference type="AlphaFoldDB" id="A0A7J6IA80"/>
<protein>
    <submittedName>
        <fullName evidence="1">Uncharacterized protein</fullName>
    </submittedName>
</protein>
<proteinExistence type="predicted"/>
<organism evidence="1 2">
    <name type="scientific">Cannabis sativa</name>
    <name type="common">Hemp</name>
    <name type="synonym">Marijuana</name>
    <dbReference type="NCBI Taxonomy" id="3483"/>
    <lineage>
        <taxon>Eukaryota</taxon>
        <taxon>Viridiplantae</taxon>
        <taxon>Streptophyta</taxon>
        <taxon>Embryophyta</taxon>
        <taxon>Tracheophyta</taxon>
        <taxon>Spermatophyta</taxon>
        <taxon>Magnoliopsida</taxon>
        <taxon>eudicotyledons</taxon>
        <taxon>Gunneridae</taxon>
        <taxon>Pentapetalae</taxon>
        <taxon>rosids</taxon>
        <taxon>fabids</taxon>
        <taxon>Rosales</taxon>
        <taxon>Cannabaceae</taxon>
        <taxon>Cannabis</taxon>
    </lineage>
</organism>
<name>A0A7J6IA80_CANSA</name>
<accession>A0A7J6IA80</accession>
<dbReference type="EMBL" id="JAATIQ010000002">
    <property type="protein sequence ID" value="KAF4404447.1"/>
    <property type="molecule type" value="Genomic_DNA"/>
</dbReference>